<dbReference type="PROSITE" id="PS50937">
    <property type="entry name" value="HTH_MERR_2"/>
    <property type="match status" value="1"/>
</dbReference>
<dbReference type="EMBL" id="CP048620">
    <property type="protein sequence ID" value="QPJ65475.1"/>
    <property type="molecule type" value="Genomic_DNA"/>
</dbReference>
<dbReference type="InterPro" id="IPR047057">
    <property type="entry name" value="MerR_fam"/>
</dbReference>
<dbReference type="Pfam" id="PF13411">
    <property type="entry name" value="MerR_1"/>
    <property type="match status" value="1"/>
</dbReference>
<dbReference type="PANTHER" id="PTHR30204:SF15">
    <property type="entry name" value="BLL5018 PROTEIN"/>
    <property type="match status" value="1"/>
</dbReference>
<dbReference type="Proteomes" id="UP000594464">
    <property type="component" value="Chromosome"/>
</dbReference>
<keyword evidence="1" id="KW-0238">DNA-binding</keyword>
<dbReference type="GO" id="GO:0003677">
    <property type="term" value="F:DNA binding"/>
    <property type="evidence" value="ECO:0007669"/>
    <property type="project" value="UniProtKB-KW"/>
</dbReference>
<gene>
    <name evidence="3" type="ORF">G3M78_08755</name>
</gene>
<dbReference type="InterPro" id="IPR009061">
    <property type="entry name" value="DNA-bd_dom_put_sf"/>
</dbReference>
<dbReference type="PANTHER" id="PTHR30204">
    <property type="entry name" value="REDOX-CYCLING DRUG-SENSING TRANSCRIPTIONAL ACTIVATOR SOXR"/>
    <property type="match status" value="1"/>
</dbReference>
<accession>A0A7T0G3K4</accession>
<feature type="domain" description="HTH merR-type" evidence="2">
    <location>
        <begin position="10"/>
        <end position="67"/>
    </location>
</feature>
<dbReference type="SUPFAM" id="SSF46955">
    <property type="entry name" value="Putative DNA-binding domain"/>
    <property type="match status" value="1"/>
</dbReference>
<evidence type="ECO:0000313" key="3">
    <source>
        <dbReference type="EMBL" id="QPJ65475.1"/>
    </source>
</evidence>
<protein>
    <submittedName>
        <fullName evidence="3">MerR family transcriptional regulator</fullName>
    </submittedName>
</protein>
<evidence type="ECO:0000256" key="1">
    <source>
        <dbReference type="ARBA" id="ARBA00023125"/>
    </source>
</evidence>
<dbReference type="InterPro" id="IPR000551">
    <property type="entry name" value="MerR-type_HTH_dom"/>
</dbReference>
<dbReference type="Gene3D" id="1.10.1660.10">
    <property type="match status" value="1"/>
</dbReference>
<dbReference type="SMART" id="SM00422">
    <property type="entry name" value="HTH_MERR"/>
    <property type="match status" value="1"/>
</dbReference>
<dbReference type="KEGG" id="nva:G3M78_08755"/>
<evidence type="ECO:0000259" key="2">
    <source>
        <dbReference type="PROSITE" id="PS50937"/>
    </source>
</evidence>
<evidence type="ECO:0000313" key="4">
    <source>
        <dbReference type="Proteomes" id="UP000594464"/>
    </source>
</evidence>
<name>A0A7T0G3K4_9BACT</name>
<dbReference type="CDD" id="cd04765">
    <property type="entry name" value="HTH_MlrA-like_sg2"/>
    <property type="match status" value="1"/>
</dbReference>
<sequence>MTNPIPDKLFYKIGEVAEYLGVEQHVLRYWEEEFQVLKPTKNKSGQRLYQRKDLEMVSEIKRLLYDEKYTIIGAKKKMKAARKTAVQLDFAFDREKFEEWRADMTSEIKNLIETIDSSSV</sequence>
<reference evidence="4" key="1">
    <citation type="submission" date="2020-02" db="EMBL/GenBank/DDBJ databases">
        <title>Genomic and physiological characterization of two novel Nitrospinaceae genera.</title>
        <authorList>
            <person name="Mueller A.J."/>
            <person name="Jung M.-Y."/>
            <person name="Strachan C.R."/>
            <person name="Herbold C.W."/>
            <person name="Kirkegaard R.H."/>
            <person name="Daims H."/>
        </authorList>
    </citation>
    <scope>NUCLEOTIDE SEQUENCE [LARGE SCALE GENOMIC DNA]</scope>
</reference>
<dbReference type="GO" id="GO:0003700">
    <property type="term" value="F:DNA-binding transcription factor activity"/>
    <property type="evidence" value="ECO:0007669"/>
    <property type="project" value="InterPro"/>
</dbReference>
<organism evidence="3 4">
    <name type="scientific">Candidatus Nitrohelix vancouverensis</name>
    <dbReference type="NCBI Taxonomy" id="2705534"/>
    <lineage>
        <taxon>Bacteria</taxon>
        <taxon>Pseudomonadati</taxon>
        <taxon>Nitrospinota/Tectimicrobiota group</taxon>
        <taxon>Nitrospinota</taxon>
        <taxon>Nitrospinia</taxon>
        <taxon>Nitrospinales</taxon>
        <taxon>Nitrospinaceae</taxon>
        <taxon>Candidatus Nitrohelix</taxon>
    </lineage>
</organism>
<proteinExistence type="predicted"/>
<dbReference type="AlphaFoldDB" id="A0A7T0G3K4"/>